<dbReference type="Pfam" id="PF18075">
    <property type="entry name" value="FtsX_ECD"/>
    <property type="match status" value="1"/>
</dbReference>
<evidence type="ECO:0000256" key="2">
    <source>
        <dbReference type="ARBA" id="ARBA00007379"/>
    </source>
</evidence>
<dbReference type="RefSeq" id="WP_132705552.1">
    <property type="nucleotide sequence ID" value="NZ_SMGI01000004.1"/>
</dbReference>
<dbReference type="GO" id="GO:0051301">
    <property type="term" value="P:cell division"/>
    <property type="evidence" value="ECO:0007669"/>
    <property type="project" value="UniProtKB-KW"/>
</dbReference>
<proteinExistence type="inferred from homology"/>
<keyword evidence="8 10" id="KW-0472">Membrane</keyword>
<dbReference type="PANTHER" id="PTHR47755:SF1">
    <property type="entry name" value="CELL DIVISION PROTEIN FTSX"/>
    <property type="match status" value="1"/>
</dbReference>
<keyword evidence="15" id="KW-1185">Reference proteome</keyword>
<comment type="similarity">
    <text evidence="2 10">Belongs to the ABC-4 integral membrane protein family. FtsX subfamily.</text>
</comment>
<keyword evidence="10" id="KW-0997">Cell inner membrane</keyword>
<evidence type="ECO:0000313" key="14">
    <source>
        <dbReference type="EMBL" id="TCK65120.1"/>
    </source>
</evidence>
<keyword evidence="9 10" id="KW-0131">Cell cycle</keyword>
<evidence type="ECO:0000313" key="15">
    <source>
        <dbReference type="Proteomes" id="UP000295714"/>
    </source>
</evidence>
<evidence type="ECO:0000256" key="1">
    <source>
        <dbReference type="ARBA" id="ARBA00004651"/>
    </source>
</evidence>
<dbReference type="GO" id="GO:0005886">
    <property type="term" value="C:plasma membrane"/>
    <property type="evidence" value="ECO:0007669"/>
    <property type="project" value="UniProtKB-SubCell"/>
</dbReference>
<organism evidence="14 15">
    <name type="scientific">Winogradskyella wandonensis</name>
    <dbReference type="NCBI Taxonomy" id="1442586"/>
    <lineage>
        <taxon>Bacteria</taxon>
        <taxon>Pseudomonadati</taxon>
        <taxon>Bacteroidota</taxon>
        <taxon>Flavobacteriia</taxon>
        <taxon>Flavobacteriales</taxon>
        <taxon>Flavobacteriaceae</taxon>
        <taxon>Winogradskyella</taxon>
    </lineage>
</organism>
<evidence type="ECO:0000259" key="12">
    <source>
        <dbReference type="Pfam" id="PF02687"/>
    </source>
</evidence>
<dbReference type="Gene3D" id="3.30.70.3040">
    <property type="match status" value="1"/>
</dbReference>
<sequence>MATSFDKYQKRKLISSYISVVISIALVLFLLGCLGLLVINSKKVADHFKEQVVMTIYLNDTAKDVEVKQLEKSLIMADYSKKAVYVSKEEAAELMKADTGEDFMDFVGYNPLKNSIDVYLKADFVTTEKLSEISESLSDKNFIEEIRYDNDLVELMNDNVKKISLWVLIISGLFTLIAVLLINSSIRLAVYSKRFIIKTMQMVGATKRFIRRPFVWQSVKLGIIGAVIALIGMAVVLYYLDITFIELRLLENTVLIAALFVGIFLLGILITWLSTFIATQRFLNLKTDQLYY</sequence>
<dbReference type="Pfam" id="PF02687">
    <property type="entry name" value="FtsX"/>
    <property type="match status" value="1"/>
</dbReference>
<gene>
    <name evidence="14" type="ORF">DFQ05_2333</name>
</gene>
<feature type="domain" description="FtsX extracellular" evidence="13">
    <location>
        <begin position="52"/>
        <end position="146"/>
    </location>
</feature>
<keyword evidence="5 10" id="KW-0132">Cell division</keyword>
<keyword evidence="4 10" id="KW-1003">Cell membrane</keyword>
<accession>A0A4R1KLC8</accession>
<dbReference type="AlphaFoldDB" id="A0A4R1KLC8"/>
<protein>
    <recommendedName>
        <fullName evidence="3 10">Cell division protein FtsX</fullName>
    </recommendedName>
</protein>
<evidence type="ECO:0000256" key="11">
    <source>
        <dbReference type="SAM" id="Phobius"/>
    </source>
</evidence>
<evidence type="ECO:0000256" key="7">
    <source>
        <dbReference type="ARBA" id="ARBA00022989"/>
    </source>
</evidence>
<feature type="transmembrane region" description="Helical" evidence="11">
    <location>
        <begin position="17"/>
        <end position="39"/>
    </location>
</feature>
<feature type="domain" description="ABC3 transporter permease C-terminal" evidence="12">
    <location>
        <begin position="169"/>
        <end position="285"/>
    </location>
</feature>
<comment type="function">
    <text evidence="10">Required for cell division and gliding motility.</text>
</comment>
<dbReference type="InterPro" id="IPR040690">
    <property type="entry name" value="FtsX_ECD"/>
</dbReference>
<keyword evidence="7 11" id="KW-1133">Transmembrane helix</keyword>
<dbReference type="PIRSF" id="PIRSF003097">
    <property type="entry name" value="FtsX"/>
    <property type="match status" value="1"/>
</dbReference>
<dbReference type="InterPro" id="IPR004513">
    <property type="entry name" value="FtsX"/>
</dbReference>
<comment type="subcellular location">
    <subcellularLocation>
        <location evidence="10">Cell inner membrane</location>
    </subcellularLocation>
    <subcellularLocation>
        <location evidence="1">Cell membrane</location>
        <topology evidence="1">Multi-pass membrane protein</topology>
    </subcellularLocation>
</comment>
<evidence type="ECO:0000256" key="5">
    <source>
        <dbReference type="ARBA" id="ARBA00022618"/>
    </source>
</evidence>
<reference evidence="14 15" key="1">
    <citation type="journal article" date="2015" name="Stand. Genomic Sci.">
        <title>Genomic Encyclopedia of Bacterial and Archaeal Type Strains, Phase III: the genomes of soil and plant-associated and newly described type strains.</title>
        <authorList>
            <person name="Whitman W.B."/>
            <person name="Woyke T."/>
            <person name="Klenk H.P."/>
            <person name="Zhou Y."/>
            <person name="Lilburn T.G."/>
            <person name="Beck B.J."/>
            <person name="De Vos P."/>
            <person name="Vandamme P."/>
            <person name="Eisen J.A."/>
            <person name="Garrity G."/>
            <person name="Hugenholtz P."/>
            <person name="Kyrpides N.C."/>
        </authorList>
    </citation>
    <scope>NUCLEOTIDE SEQUENCE [LARGE SCALE GENOMIC DNA]</scope>
    <source>
        <strain evidence="14 15">CECT 8445</strain>
    </source>
</reference>
<dbReference type="PANTHER" id="PTHR47755">
    <property type="entry name" value="CELL DIVISION PROTEIN FTSX"/>
    <property type="match status" value="1"/>
</dbReference>
<name>A0A4R1KLC8_9FLAO</name>
<dbReference type="OrthoDB" id="9813411at2"/>
<feature type="transmembrane region" description="Helical" evidence="11">
    <location>
        <begin position="252"/>
        <end position="277"/>
    </location>
</feature>
<dbReference type="InterPro" id="IPR003838">
    <property type="entry name" value="ABC3_permease_C"/>
</dbReference>
<evidence type="ECO:0000256" key="9">
    <source>
        <dbReference type="ARBA" id="ARBA00023306"/>
    </source>
</evidence>
<evidence type="ECO:0000256" key="8">
    <source>
        <dbReference type="ARBA" id="ARBA00023136"/>
    </source>
</evidence>
<evidence type="ECO:0000256" key="6">
    <source>
        <dbReference type="ARBA" id="ARBA00022692"/>
    </source>
</evidence>
<evidence type="ECO:0000256" key="4">
    <source>
        <dbReference type="ARBA" id="ARBA00022475"/>
    </source>
</evidence>
<comment type="caution">
    <text evidence="14">The sequence shown here is derived from an EMBL/GenBank/DDBJ whole genome shotgun (WGS) entry which is preliminary data.</text>
</comment>
<feature type="transmembrane region" description="Helical" evidence="11">
    <location>
        <begin position="221"/>
        <end position="240"/>
    </location>
</feature>
<keyword evidence="6 11" id="KW-0812">Transmembrane</keyword>
<dbReference type="PROSITE" id="PS51257">
    <property type="entry name" value="PROKAR_LIPOPROTEIN"/>
    <property type="match status" value="1"/>
</dbReference>
<evidence type="ECO:0000256" key="3">
    <source>
        <dbReference type="ARBA" id="ARBA00021907"/>
    </source>
</evidence>
<evidence type="ECO:0000256" key="10">
    <source>
        <dbReference type="PIRNR" id="PIRNR003097"/>
    </source>
</evidence>
<dbReference type="EMBL" id="SMGI01000004">
    <property type="protein sequence ID" value="TCK65120.1"/>
    <property type="molecule type" value="Genomic_DNA"/>
</dbReference>
<evidence type="ECO:0000259" key="13">
    <source>
        <dbReference type="Pfam" id="PF18075"/>
    </source>
</evidence>
<feature type="transmembrane region" description="Helical" evidence="11">
    <location>
        <begin position="163"/>
        <end position="190"/>
    </location>
</feature>
<dbReference type="Proteomes" id="UP000295714">
    <property type="component" value="Unassembled WGS sequence"/>
</dbReference>